<comment type="caution">
    <text evidence="17">The sequence shown here is derived from an EMBL/GenBank/DDBJ whole genome shotgun (WGS) entry which is preliminary data.</text>
</comment>
<evidence type="ECO:0000256" key="6">
    <source>
        <dbReference type="ARBA" id="ARBA00022438"/>
    </source>
</evidence>
<evidence type="ECO:0000259" key="16">
    <source>
        <dbReference type="Pfam" id="PF17900"/>
    </source>
</evidence>
<dbReference type="InterPro" id="IPR012778">
    <property type="entry name" value="Pept_M1_aminopeptidase"/>
</dbReference>
<evidence type="ECO:0000256" key="4">
    <source>
        <dbReference type="ARBA" id="ARBA00012564"/>
    </source>
</evidence>
<dbReference type="EC" id="3.4.11.2" evidence="4"/>
<evidence type="ECO:0000256" key="11">
    <source>
        <dbReference type="ARBA" id="ARBA00023049"/>
    </source>
</evidence>
<keyword evidence="10" id="KW-0862">Zinc</keyword>
<dbReference type="Gene3D" id="2.60.40.1730">
    <property type="entry name" value="tricorn interacting facor f3 domain"/>
    <property type="match status" value="1"/>
</dbReference>
<gene>
    <name evidence="17" type="primary">pepN</name>
    <name evidence="17" type="ORF">HMPREF9607_00182</name>
</gene>
<dbReference type="InterPro" id="IPR042097">
    <property type="entry name" value="Aminopeptidase_N-like_N_sf"/>
</dbReference>
<dbReference type="InterPro" id="IPR045357">
    <property type="entry name" value="Aminopeptidase_N-like_N"/>
</dbReference>
<comment type="similarity">
    <text evidence="3">Belongs to the peptidase M1 family.</text>
</comment>
<evidence type="ECO:0000256" key="1">
    <source>
        <dbReference type="ARBA" id="ARBA00000098"/>
    </source>
</evidence>
<dbReference type="InterPro" id="IPR014782">
    <property type="entry name" value="Peptidase_M1_dom"/>
</dbReference>
<keyword evidence="6 17" id="KW-0031">Aminopeptidase</keyword>
<evidence type="ECO:0000259" key="14">
    <source>
        <dbReference type="Pfam" id="PF01433"/>
    </source>
</evidence>
<comment type="catalytic activity">
    <reaction evidence="1">
        <text>Release of an N-terminal amino acid, Xaa-|-Yaa- from a peptide, amide or arylamide. Xaa is preferably Ala, but may be most amino acids including Pro (slow action). When a terminal hydrophobic residue is followed by a prolyl residue, the two may be released as an intact Xaa-Pro dipeptide.</text>
        <dbReference type="EC" id="3.4.11.2"/>
    </reaction>
</comment>
<evidence type="ECO:0000313" key="18">
    <source>
        <dbReference type="Proteomes" id="UP000003179"/>
    </source>
</evidence>
<dbReference type="InterPro" id="IPR050344">
    <property type="entry name" value="Peptidase_M1_aminopeptidases"/>
</dbReference>
<organism evidence="17 18">
    <name type="scientific">Cutibacterium modestum HL044PA1</name>
    <dbReference type="NCBI Taxonomy" id="765109"/>
    <lineage>
        <taxon>Bacteria</taxon>
        <taxon>Bacillati</taxon>
        <taxon>Actinomycetota</taxon>
        <taxon>Actinomycetes</taxon>
        <taxon>Propionibacteriales</taxon>
        <taxon>Propionibacteriaceae</taxon>
        <taxon>Cutibacterium</taxon>
        <taxon>Cutibacterium modestum</taxon>
    </lineage>
</organism>
<evidence type="ECO:0000256" key="9">
    <source>
        <dbReference type="ARBA" id="ARBA00022801"/>
    </source>
</evidence>
<feature type="domain" description="Aminopeptidase N-like N-terminal" evidence="16">
    <location>
        <begin position="115"/>
        <end position="204"/>
    </location>
</feature>
<dbReference type="NCBIfam" id="TIGR02412">
    <property type="entry name" value="pepN_strep_liv"/>
    <property type="match status" value="1"/>
</dbReference>
<evidence type="ECO:0000256" key="12">
    <source>
        <dbReference type="ARBA" id="ARBA00029811"/>
    </source>
</evidence>
<keyword evidence="11" id="KW-0482">Metalloprotease</keyword>
<feature type="domain" description="ERAP1-like C-terminal" evidence="15">
    <location>
        <begin position="544"/>
        <end position="860"/>
    </location>
</feature>
<evidence type="ECO:0000256" key="2">
    <source>
        <dbReference type="ARBA" id="ARBA00001947"/>
    </source>
</evidence>
<evidence type="ECO:0000256" key="5">
    <source>
        <dbReference type="ARBA" id="ARBA00015611"/>
    </source>
</evidence>
<feature type="domain" description="Peptidase M1 membrane alanine aminopeptidase" evidence="14">
    <location>
        <begin position="248"/>
        <end position="462"/>
    </location>
</feature>
<accession>A0ABP2K9W9</accession>
<evidence type="ECO:0000259" key="15">
    <source>
        <dbReference type="Pfam" id="PF11838"/>
    </source>
</evidence>
<dbReference type="PANTHER" id="PTHR11533:SF174">
    <property type="entry name" value="PUROMYCIN-SENSITIVE AMINOPEPTIDASE-RELATED"/>
    <property type="match status" value="1"/>
</dbReference>
<proteinExistence type="inferred from homology"/>
<sequence>MFHGGMMSSVNITRQEAQQRSQVITAHSSKVLVDLSGRDPNGDPLSEPTETFVSSSTIQFSSTGGESHLDLIAEGVYAADLDGTPLDPAAFSHNRFPFTAEPGTHEITVTALCRYSHSGEGLHRFVDPADGKVYLYTQFEIADARRMYANFEQPDQKMTFELQVIAPTDWVIVSNSPTPEPTEDPREGMSRWSFEPTLPISTYLTALIAGEYHVDHGTIHTASGEIDANILCRQSMKEYLDADRIRTTTQRGFEVYEAEFGYPYPFDKYTQSFVPEFNAGAMENVACVTHRDDLLFRSRVTSAAYENRDNTILHELAHMWFGDLVTMKWWDDLWLNESFAEWASHHCQEKIVEKHGGTNPWVSFANQRKTWGYTQDQLPTTHPIAADMVDLDTVEQNFDGITYAKGASTLKQLVAFVGEAEFLTGVRTYFAENAFSNTELKDLLHQLQIASGRDLYTFADQWLCTPGVNTIRPDYDIDEDGNFTRFDVIQTAIEEYPTLRTHRLGIGIYTLTDGTLVRTERLDVDIHDERTPIAALVGHARGDLVLLNDGDLTYAKVRLDDHSMATLIDHIDALSDPLARALCWGSAWDMCRDAEMRAQDYVTLVGKGLPNESDLTAVTTLIRQAATAAITYTSAEARQEVRDRLIAILATGLRDAEPGSDHQVAYANGLAAAATTEAADLLKGWLSGEEVPEGLDIDQGMRWHIVTALARMGQVGEDEIDAELQRDNTISGSEQAAGARAALPTTAAKQAAWQRATTDDSVPNETYRQLVMQFIQPDQTEVLSPYVDPYLKLCKAIDSREGQWAKAGHAQVQNALMWLFPNTEVIDASWLSKLDGWVSENDLGSTVRRVLAERADSARRTLRCQEASRGRDW</sequence>
<comment type="cofactor">
    <cofactor evidence="2">
        <name>Zn(2+)</name>
        <dbReference type="ChEBI" id="CHEBI:29105"/>
    </cofactor>
</comment>
<dbReference type="SUPFAM" id="SSF63737">
    <property type="entry name" value="Leukotriene A4 hydrolase N-terminal domain"/>
    <property type="match status" value="1"/>
</dbReference>
<keyword evidence="7" id="KW-0645">Protease</keyword>
<evidence type="ECO:0000256" key="13">
    <source>
        <dbReference type="ARBA" id="ARBA00031533"/>
    </source>
</evidence>
<evidence type="ECO:0000256" key="7">
    <source>
        <dbReference type="ARBA" id="ARBA00022670"/>
    </source>
</evidence>
<keyword evidence="18" id="KW-1185">Reference proteome</keyword>
<dbReference type="InterPro" id="IPR001930">
    <property type="entry name" value="Peptidase_M1"/>
</dbReference>
<keyword evidence="9 17" id="KW-0378">Hydrolase</keyword>
<dbReference type="GO" id="GO:0016285">
    <property type="term" value="F:alanyl aminopeptidase activity"/>
    <property type="evidence" value="ECO:0007669"/>
    <property type="project" value="UniProtKB-EC"/>
</dbReference>
<dbReference type="PANTHER" id="PTHR11533">
    <property type="entry name" value="PROTEASE M1 ZINC METALLOPROTEASE"/>
    <property type="match status" value="1"/>
</dbReference>
<dbReference type="Pfam" id="PF17900">
    <property type="entry name" value="Peptidase_M1_N"/>
    <property type="match status" value="1"/>
</dbReference>
<dbReference type="InterPro" id="IPR027268">
    <property type="entry name" value="Peptidase_M4/M1_CTD_sf"/>
</dbReference>
<dbReference type="Proteomes" id="UP000003179">
    <property type="component" value="Unassembled WGS sequence"/>
</dbReference>
<evidence type="ECO:0000256" key="10">
    <source>
        <dbReference type="ARBA" id="ARBA00022833"/>
    </source>
</evidence>
<dbReference type="Pfam" id="PF01433">
    <property type="entry name" value="Peptidase_M1"/>
    <property type="match status" value="1"/>
</dbReference>
<evidence type="ECO:0000256" key="8">
    <source>
        <dbReference type="ARBA" id="ARBA00022723"/>
    </source>
</evidence>
<evidence type="ECO:0000256" key="3">
    <source>
        <dbReference type="ARBA" id="ARBA00010136"/>
    </source>
</evidence>
<keyword evidence="8" id="KW-0479">Metal-binding</keyword>
<dbReference type="RefSeq" id="WP_002527106.1">
    <property type="nucleotide sequence ID" value="NZ_GL383170.1"/>
</dbReference>
<dbReference type="SUPFAM" id="SSF55486">
    <property type="entry name" value="Metalloproteases ('zincins'), catalytic domain"/>
    <property type="match status" value="1"/>
</dbReference>
<dbReference type="EMBL" id="ADZU01000003">
    <property type="protein sequence ID" value="EFS93726.1"/>
    <property type="molecule type" value="Genomic_DNA"/>
</dbReference>
<name>A0ABP2K9W9_9ACTN</name>
<dbReference type="GeneID" id="92880257"/>
<dbReference type="InterPro" id="IPR024571">
    <property type="entry name" value="ERAP1-like_C_dom"/>
</dbReference>
<dbReference type="PRINTS" id="PR00756">
    <property type="entry name" value="ALADIPTASE"/>
</dbReference>
<dbReference type="Gene3D" id="1.10.390.10">
    <property type="entry name" value="Neutral Protease Domain 2"/>
    <property type="match status" value="1"/>
</dbReference>
<reference evidence="17" key="1">
    <citation type="submission" date="2010-08" db="EMBL/GenBank/DDBJ databases">
        <authorList>
            <person name="Weinstock G."/>
            <person name="Sodergren E."/>
            <person name="Clifton S."/>
            <person name="Fulton L."/>
            <person name="Fulton B."/>
            <person name="Courtney L."/>
            <person name="Fronick C."/>
            <person name="Harrison M."/>
            <person name="Strong C."/>
            <person name="Farmer C."/>
            <person name="Delahaunty K."/>
            <person name="Markovic C."/>
            <person name="Hall O."/>
            <person name="Minx P."/>
            <person name="Tomlinson C."/>
            <person name="Mitreva M."/>
            <person name="Hou S."/>
            <person name="Chen J."/>
            <person name="Wollam A."/>
            <person name="Pepin K.H."/>
            <person name="Johnson M."/>
            <person name="Bhonagiri V."/>
            <person name="Zhang X."/>
            <person name="Suruliraj S."/>
            <person name="Warren W."/>
            <person name="Chinwalla A."/>
            <person name="Mardis E.R."/>
            <person name="Wilson R.K."/>
        </authorList>
    </citation>
    <scope>NUCLEOTIDE SEQUENCE [LARGE SCALE GENOMIC DNA]</scope>
    <source>
        <strain evidence="17">HL044PA1</strain>
    </source>
</reference>
<evidence type="ECO:0000313" key="17">
    <source>
        <dbReference type="EMBL" id="EFS93726.1"/>
    </source>
</evidence>
<dbReference type="CDD" id="cd09602">
    <property type="entry name" value="M1_APN"/>
    <property type="match status" value="1"/>
</dbReference>
<dbReference type="Pfam" id="PF11838">
    <property type="entry name" value="ERAP1_C"/>
    <property type="match status" value="1"/>
</dbReference>
<protein>
    <recommendedName>
        <fullName evidence="5">Aminopeptidase N</fullName>
        <ecNumber evidence="4">3.4.11.2</ecNumber>
    </recommendedName>
    <alternativeName>
        <fullName evidence="12">Alanine aminopeptidase</fullName>
    </alternativeName>
    <alternativeName>
        <fullName evidence="13">Lysyl aminopeptidase</fullName>
    </alternativeName>
</protein>